<evidence type="ECO:0000313" key="5">
    <source>
        <dbReference type="Proteomes" id="UP000550260"/>
    </source>
</evidence>
<feature type="compositionally biased region" description="Low complexity" evidence="1">
    <location>
        <begin position="224"/>
        <end position="237"/>
    </location>
</feature>
<accession>A0A8E1VZJ7</accession>
<accession>A0A2N3X0C3</accession>
<dbReference type="Proteomes" id="UP000550260">
    <property type="component" value="Unassembled WGS sequence"/>
</dbReference>
<organism evidence="3 4">
    <name type="scientific">Amycolatopsis echigonensis</name>
    <dbReference type="NCBI Taxonomy" id="2576905"/>
    <lineage>
        <taxon>Bacteria</taxon>
        <taxon>Bacillati</taxon>
        <taxon>Actinomycetota</taxon>
        <taxon>Actinomycetes</taxon>
        <taxon>Pseudonocardiales</taxon>
        <taxon>Pseudonocardiaceae</taxon>
        <taxon>Amycolatopsis</taxon>
    </lineage>
</organism>
<feature type="compositionally biased region" description="Basic and acidic residues" evidence="1">
    <location>
        <begin position="181"/>
        <end position="190"/>
    </location>
</feature>
<gene>
    <name evidence="3" type="ORF">ATK30_0537</name>
    <name evidence="2" type="ORF">H5411_19055</name>
</gene>
<reference evidence="2 5" key="2">
    <citation type="submission" date="2020-08" db="EMBL/GenBank/DDBJ databases">
        <title>Amycolatopsis echigonensis JCM 21831.</title>
        <authorList>
            <person name="Tedsree N."/>
            <person name="Kuncharoen N."/>
            <person name="Likhitwitayawuid K."/>
            <person name="Tanasupawat S."/>
        </authorList>
    </citation>
    <scope>NUCLEOTIDE SEQUENCE [LARGE SCALE GENOMIC DNA]</scope>
    <source>
        <strain evidence="2 5">JCM 21831</strain>
    </source>
</reference>
<dbReference type="EMBL" id="PJMY01000002">
    <property type="protein sequence ID" value="PKV99559.1"/>
    <property type="molecule type" value="Genomic_DNA"/>
</dbReference>
<evidence type="ECO:0000256" key="1">
    <source>
        <dbReference type="SAM" id="MobiDB-lite"/>
    </source>
</evidence>
<sequence length="291" mass="29843">MVRLLVAIGFLAGSWLLGALIGGDTAAADQCPVTAPVLRTGAPCPLAYSQVADPGPNRSDAPSETKPDDDNARLPDIVGTGLRHPDRTLQTATRLSRSTVSAVTTGQTHHASPVNDVRSITGEILATPLASTARRITDQLPTSGLTNMISGQVLTTHPVRSVTAPPVGSSNDPPAKAAPARTDRPVEAHSGKPVAAPRTGPTPHPHKPKAGNGYWTTSRTEGLPSPTKTSSCTPSTPIGDGTTSAQAGTSGVVALSVNAGRVVPRGPTGPAHTPRQRSPRSRADLPTVFPD</sequence>
<proteinExistence type="predicted"/>
<name>A0A2N3X0C3_9PSEU</name>
<evidence type="ECO:0000313" key="4">
    <source>
        <dbReference type="Proteomes" id="UP000233750"/>
    </source>
</evidence>
<feature type="region of interest" description="Disordered" evidence="1">
    <location>
        <begin position="49"/>
        <end position="81"/>
    </location>
</feature>
<feature type="region of interest" description="Disordered" evidence="1">
    <location>
        <begin position="160"/>
        <end position="291"/>
    </location>
</feature>
<comment type="caution">
    <text evidence="3">The sequence shown here is derived from an EMBL/GenBank/DDBJ whole genome shotgun (WGS) entry which is preliminary data.</text>
</comment>
<keyword evidence="4" id="KW-1185">Reference proteome</keyword>
<dbReference type="RefSeq" id="WP_101434128.1">
    <property type="nucleotide sequence ID" value="NZ_JACJHR010000025.1"/>
</dbReference>
<dbReference type="AlphaFoldDB" id="A0A2N3X0C3"/>
<reference evidence="3 4" key="1">
    <citation type="submission" date="2017-12" db="EMBL/GenBank/DDBJ databases">
        <title>Sequencing the genomes of 1000 Actinobacteria strains.</title>
        <authorList>
            <person name="Klenk H.-P."/>
        </authorList>
    </citation>
    <scope>NUCLEOTIDE SEQUENCE [LARGE SCALE GENOMIC DNA]</scope>
    <source>
        <strain evidence="3 4">DSM 45165</strain>
    </source>
</reference>
<dbReference type="EMBL" id="JACJHR010000025">
    <property type="protein sequence ID" value="MBB2501221.1"/>
    <property type="molecule type" value="Genomic_DNA"/>
</dbReference>
<feature type="compositionally biased region" description="Basic and acidic residues" evidence="1">
    <location>
        <begin position="61"/>
        <end position="73"/>
    </location>
</feature>
<evidence type="ECO:0000313" key="3">
    <source>
        <dbReference type="EMBL" id="PKV99559.1"/>
    </source>
</evidence>
<evidence type="ECO:0000313" key="2">
    <source>
        <dbReference type="EMBL" id="MBB2501221.1"/>
    </source>
</evidence>
<protein>
    <submittedName>
        <fullName evidence="3">Uncharacterized protein</fullName>
    </submittedName>
</protein>
<dbReference type="Proteomes" id="UP000233750">
    <property type="component" value="Unassembled WGS sequence"/>
</dbReference>